<dbReference type="PANTHER" id="PTHR43833:SF5">
    <property type="entry name" value="TRK SYSTEM POTASSIUM UPTAKE PROTEIN TRKA"/>
    <property type="match status" value="1"/>
</dbReference>
<evidence type="ECO:0000256" key="2">
    <source>
        <dbReference type="ARBA" id="ARBA00022448"/>
    </source>
</evidence>
<evidence type="ECO:0000256" key="4">
    <source>
        <dbReference type="ARBA" id="ARBA00022958"/>
    </source>
</evidence>
<dbReference type="InterPro" id="IPR050721">
    <property type="entry name" value="Trk_Ktr_HKT_K-transport"/>
</dbReference>
<dbReference type="InterPro" id="IPR003148">
    <property type="entry name" value="RCK_N"/>
</dbReference>
<evidence type="ECO:0000256" key="1">
    <source>
        <dbReference type="ARBA" id="ARBA00017378"/>
    </source>
</evidence>
<dbReference type="RefSeq" id="WP_219966261.1">
    <property type="nucleotide sequence ID" value="NZ_JAGFNZ010000006.1"/>
</dbReference>
<dbReference type="Gene3D" id="3.40.50.720">
    <property type="entry name" value="NAD(P)-binding Rossmann-like Domain"/>
    <property type="match status" value="1"/>
</dbReference>
<keyword evidence="3" id="KW-0633">Potassium transport</keyword>
<dbReference type="InterPro" id="IPR006036">
    <property type="entry name" value="K_uptake_TrkA"/>
</dbReference>
<dbReference type="PRINTS" id="PR00335">
    <property type="entry name" value="KUPTAKETRKA"/>
</dbReference>
<dbReference type="SUPFAM" id="SSF51735">
    <property type="entry name" value="NAD(P)-binding Rossmann-fold domains"/>
    <property type="match status" value="1"/>
</dbReference>
<dbReference type="Gene3D" id="3.30.70.1450">
    <property type="entry name" value="Regulator of K+ conductance, C-terminal domain"/>
    <property type="match status" value="1"/>
</dbReference>
<evidence type="ECO:0000259" key="8">
    <source>
        <dbReference type="PROSITE" id="PS51202"/>
    </source>
</evidence>
<dbReference type="SUPFAM" id="SSF116726">
    <property type="entry name" value="TrkA C-terminal domain-like"/>
    <property type="match status" value="1"/>
</dbReference>
<keyword evidence="10" id="KW-1185">Reference proteome</keyword>
<protein>
    <recommendedName>
        <fullName evidence="1">Trk system potassium uptake protein TrkA</fullName>
    </recommendedName>
</protein>
<accession>A0ABS7DRD2</accession>
<reference evidence="9 10" key="1">
    <citation type="submission" date="2021-03" db="EMBL/GenBank/DDBJ databases">
        <title>Caproiciproducens sp. nov. isolated from feces of cow.</title>
        <authorList>
            <person name="Choi J.-Y."/>
        </authorList>
    </citation>
    <scope>NUCLEOTIDE SEQUENCE [LARGE SCALE GENOMIC DNA]</scope>
    <source>
        <strain evidence="9 10">AGMB10547</strain>
    </source>
</reference>
<evidence type="ECO:0000313" key="10">
    <source>
        <dbReference type="Proteomes" id="UP000719942"/>
    </source>
</evidence>
<keyword evidence="5" id="KW-0520">NAD</keyword>
<dbReference type="Pfam" id="PF02254">
    <property type="entry name" value="TrkA_N"/>
    <property type="match status" value="1"/>
</dbReference>
<feature type="domain" description="RCK C-terminal" evidence="8">
    <location>
        <begin position="137"/>
        <end position="218"/>
    </location>
</feature>
<evidence type="ECO:0000256" key="3">
    <source>
        <dbReference type="ARBA" id="ARBA00022538"/>
    </source>
</evidence>
<evidence type="ECO:0000313" key="9">
    <source>
        <dbReference type="EMBL" id="MBW7573855.1"/>
    </source>
</evidence>
<dbReference type="PROSITE" id="PS51202">
    <property type="entry name" value="RCK_C"/>
    <property type="match status" value="1"/>
</dbReference>
<keyword evidence="4" id="KW-0630">Potassium</keyword>
<gene>
    <name evidence="9" type="ORF">J5W02_13650</name>
</gene>
<keyword evidence="2" id="KW-0813">Transport</keyword>
<dbReference type="InterPro" id="IPR006037">
    <property type="entry name" value="RCK_C"/>
</dbReference>
<proteinExistence type="predicted"/>
<dbReference type="Proteomes" id="UP000719942">
    <property type="component" value="Unassembled WGS sequence"/>
</dbReference>
<feature type="domain" description="RCK N-terminal" evidence="7">
    <location>
        <begin position="1"/>
        <end position="117"/>
    </location>
</feature>
<name>A0ABS7DRD2_9FIRM</name>
<dbReference type="Pfam" id="PF02080">
    <property type="entry name" value="TrkA_C"/>
    <property type="match status" value="1"/>
</dbReference>
<evidence type="ECO:0000256" key="6">
    <source>
        <dbReference type="ARBA" id="ARBA00023065"/>
    </source>
</evidence>
<comment type="caution">
    <text evidence="9">The sequence shown here is derived from an EMBL/GenBank/DDBJ whole genome shotgun (WGS) entry which is preliminary data.</text>
</comment>
<evidence type="ECO:0000256" key="5">
    <source>
        <dbReference type="ARBA" id="ARBA00023027"/>
    </source>
</evidence>
<evidence type="ECO:0000259" key="7">
    <source>
        <dbReference type="PROSITE" id="PS51201"/>
    </source>
</evidence>
<dbReference type="EMBL" id="JAGFNZ010000006">
    <property type="protein sequence ID" value="MBW7573855.1"/>
    <property type="molecule type" value="Genomic_DNA"/>
</dbReference>
<dbReference type="InterPro" id="IPR036721">
    <property type="entry name" value="RCK_C_sf"/>
</dbReference>
<sequence length="221" mass="24887">MESIIIGGGKIGYNLLKTLKERGYQVTLVERDRDICARIADELDADVICGDGTDLEVLDDAGIAEAEIVAAVTGTDEENLVICQIAKISFHIQKTIARVNNPKNIEMFKALGVDRIVCSTEVIANLIESELDREEYRIIQTFERGSMLLVELDIGHSHPWCSMVVKDLRLPQECVITSIVREEKVIYPRGDTQIHEGDKVLFITNHTALMELMDFLRDRRS</sequence>
<organism evidence="9 10">
    <name type="scientific">Caproiciproducens faecalis</name>
    <dbReference type="NCBI Taxonomy" id="2820301"/>
    <lineage>
        <taxon>Bacteria</taxon>
        <taxon>Bacillati</taxon>
        <taxon>Bacillota</taxon>
        <taxon>Clostridia</taxon>
        <taxon>Eubacteriales</taxon>
        <taxon>Acutalibacteraceae</taxon>
        <taxon>Caproiciproducens</taxon>
    </lineage>
</organism>
<dbReference type="InterPro" id="IPR036291">
    <property type="entry name" value="NAD(P)-bd_dom_sf"/>
</dbReference>
<keyword evidence="6" id="KW-0406">Ion transport</keyword>
<dbReference type="PANTHER" id="PTHR43833">
    <property type="entry name" value="POTASSIUM CHANNEL PROTEIN 2-RELATED-RELATED"/>
    <property type="match status" value="1"/>
</dbReference>
<dbReference type="PROSITE" id="PS51201">
    <property type="entry name" value="RCK_N"/>
    <property type="match status" value="1"/>
</dbReference>